<gene>
    <name evidence="1" type="ORF">GGQ54_000424</name>
</gene>
<evidence type="ECO:0000313" key="1">
    <source>
        <dbReference type="EMBL" id="NYI69864.1"/>
    </source>
</evidence>
<comment type="caution">
    <text evidence="1">The sequence shown here is derived from an EMBL/GenBank/DDBJ whole genome shotgun (WGS) entry which is preliminary data.</text>
</comment>
<dbReference type="InterPro" id="IPR000415">
    <property type="entry name" value="Nitroreductase-like"/>
</dbReference>
<reference evidence="1 2" key="1">
    <citation type="submission" date="2020-07" db="EMBL/GenBank/DDBJ databases">
        <title>Sequencing the genomes of 1000 actinobacteria strains.</title>
        <authorList>
            <person name="Klenk H.-P."/>
        </authorList>
    </citation>
    <scope>NUCLEOTIDE SEQUENCE [LARGE SCALE GENOMIC DNA]</scope>
    <source>
        <strain evidence="1 2">DSM 103164</strain>
    </source>
</reference>
<dbReference type="SUPFAM" id="SSF55469">
    <property type="entry name" value="FMN-dependent nitroreductase-like"/>
    <property type="match status" value="1"/>
</dbReference>
<sequence length="343" mass="38570">MQSAAGAWDAILADAHRYPSPHNSQPITLALTGPHSAIAYYDKRRGLPAEDFGVPFGFVCMGVFLAHLEVAAAGHGYAVESELELAEMDFADPRRQHPFARLRLVRRPADERARDGLRQLRRRRTSRRPYDSTPVPPAVIAEVTELAARHGYRFRTSAERAVVDKIIEVNAETLFDDLRRDAVYRELMDWLRFSRREAAATGDGLSAETLLMPGPALRLAFRNRWLWQAPVIGPAIRHLYLRTMTGVAQVGWLEGPFATLADYVGAGRCFLEVWLALTAHGIWLHPYGTVITNPTSHRRFAELVGAREDDGEMAWMLFRLGRSATPPRSHRRPVASMIIEEQS</sequence>
<dbReference type="GO" id="GO:0016491">
    <property type="term" value="F:oxidoreductase activity"/>
    <property type="evidence" value="ECO:0007669"/>
    <property type="project" value="InterPro"/>
</dbReference>
<protein>
    <submittedName>
        <fullName evidence="1">Uncharacterized protein</fullName>
    </submittedName>
</protein>
<name>A0A7Z0D6R1_9ACTN</name>
<dbReference type="RefSeq" id="WP_179443885.1">
    <property type="nucleotide sequence ID" value="NZ_JACBZS010000001.1"/>
</dbReference>
<proteinExistence type="predicted"/>
<accession>A0A7Z0D6R1</accession>
<keyword evidence="2" id="KW-1185">Reference proteome</keyword>
<dbReference type="EMBL" id="JACBZS010000001">
    <property type="protein sequence ID" value="NYI69864.1"/>
    <property type="molecule type" value="Genomic_DNA"/>
</dbReference>
<dbReference type="Gene3D" id="3.40.109.10">
    <property type="entry name" value="NADH Oxidase"/>
    <property type="match status" value="1"/>
</dbReference>
<dbReference type="Proteomes" id="UP000527616">
    <property type="component" value="Unassembled WGS sequence"/>
</dbReference>
<dbReference type="AlphaFoldDB" id="A0A7Z0D6R1"/>
<organism evidence="1 2">
    <name type="scientific">Naumannella cuiyingiana</name>
    <dbReference type="NCBI Taxonomy" id="1347891"/>
    <lineage>
        <taxon>Bacteria</taxon>
        <taxon>Bacillati</taxon>
        <taxon>Actinomycetota</taxon>
        <taxon>Actinomycetes</taxon>
        <taxon>Propionibacteriales</taxon>
        <taxon>Propionibacteriaceae</taxon>
        <taxon>Naumannella</taxon>
    </lineage>
</organism>
<evidence type="ECO:0000313" key="2">
    <source>
        <dbReference type="Proteomes" id="UP000527616"/>
    </source>
</evidence>